<dbReference type="AlphaFoldDB" id="A0A198A6U1"/>
<evidence type="ECO:0000313" key="2">
    <source>
        <dbReference type="EMBL" id="OAS16791.1"/>
    </source>
</evidence>
<evidence type="ECO:0000259" key="1">
    <source>
        <dbReference type="Pfam" id="PF00149"/>
    </source>
</evidence>
<dbReference type="RefSeq" id="WP_068666999.1">
    <property type="nucleotide sequence ID" value="NZ_LYPB01000074.1"/>
</dbReference>
<dbReference type="InterPro" id="IPR004843">
    <property type="entry name" value="Calcineurin-like_PHP"/>
</dbReference>
<dbReference type="PANTHER" id="PTHR43143:SF1">
    <property type="entry name" value="SERINE_THREONINE-PROTEIN PHOSPHATASE CPPED1"/>
    <property type="match status" value="1"/>
</dbReference>
<dbReference type="InterPro" id="IPR029052">
    <property type="entry name" value="Metallo-depent_PP-like"/>
</dbReference>
<dbReference type="STRING" id="1850517.A8708_07955"/>
<accession>A0A198A6U1</accession>
<name>A0A198A6U1_9BACL</name>
<gene>
    <name evidence="2" type="ORF">A8708_07955</name>
</gene>
<dbReference type="Proteomes" id="UP000078454">
    <property type="component" value="Unassembled WGS sequence"/>
</dbReference>
<dbReference type="SUPFAM" id="SSF56300">
    <property type="entry name" value="Metallo-dependent phosphatases"/>
    <property type="match status" value="1"/>
</dbReference>
<reference evidence="2 3" key="1">
    <citation type="submission" date="2016-05" db="EMBL/GenBank/DDBJ databases">
        <title>Paenibacillus sp. 1ZS3-15 nov., isolated from the rhizosphere soil.</title>
        <authorList>
            <person name="Zhang X.X."/>
            <person name="Zhang J."/>
        </authorList>
    </citation>
    <scope>NUCLEOTIDE SEQUENCE [LARGE SCALE GENOMIC DNA]</scope>
    <source>
        <strain evidence="2 3">1ZS3-15</strain>
    </source>
</reference>
<evidence type="ECO:0000313" key="3">
    <source>
        <dbReference type="Proteomes" id="UP000078454"/>
    </source>
</evidence>
<organism evidence="2 3">
    <name type="scientific">Paenibacillus oryzisoli</name>
    <dbReference type="NCBI Taxonomy" id="1850517"/>
    <lineage>
        <taxon>Bacteria</taxon>
        <taxon>Bacillati</taxon>
        <taxon>Bacillota</taxon>
        <taxon>Bacilli</taxon>
        <taxon>Bacillales</taxon>
        <taxon>Paenibacillaceae</taxon>
        <taxon>Paenibacillus</taxon>
    </lineage>
</organism>
<dbReference type="OrthoDB" id="9816081at2"/>
<dbReference type="EMBL" id="LYPB01000074">
    <property type="protein sequence ID" value="OAS16791.1"/>
    <property type="molecule type" value="Genomic_DNA"/>
</dbReference>
<dbReference type="Pfam" id="PF00149">
    <property type="entry name" value="Metallophos"/>
    <property type="match status" value="1"/>
</dbReference>
<dbReference type="PANTHER" id="PTHR43143">
    <property type="entry name" value="METALLOPHOSPHOESTERASE, CALCINEURIN SUPERFAMILY"/>
    <property type="match status" value="1"/>
</dbReference>
<sequence length="335" mass="37866">MPTVQLDEKKNVTIFEDQLVATEKRPWFGSMPSQLAEDFSFVVMGDRCGMATEGVFEKALDMVKDLKPDFVLAVGDLIEGYWNNAADTHQEWDEIDGKIAAMGLPFFPVIGNHDYSNATMAEVWRERKGLDYYAFRVGDSLFLSLNTEKTPDEFSDTFIDIIKRVTADVKRVPERSNEYMSAFINELKEGLSPEELQGFGKIKLSLGEEQLAYFRRVLANNADAKWTFVNMHKPGWKSESSEYQELIQMLGDRPYTIFAGHLHAMEYSRVGHAEFIQLGRTGGLAHGDGSNPGDENVVLWVTMRGGVPTYRVIHLDGVNELTSYQPHQHVHGESI</sequence>
<dbReference type="GO" id="GO:0016787">
    <property type="term" value="F:hydrolase activity"/>
    <property type="evidence" value="ECO:0007669"/>
    <property type="project" value="InterPro"/>
</dbReference>
<proteinExistence type="predicted"/>
<protein>
    <recommendedName>
        <fullName evidence="1">Calcineurin-like phosphoesterase domain-containing protein</fullName>
    </recommendedName>
</protein>
<dbReference type="Gene3D" id="3.60.21.10">
    <property type="match status" value="1"/>
</dbReference>
<feature type="domain" description="Calcineurin-like phosphoesterase" evidence="1">
    <location>
        <begin position="41"/>
        <end position="264"/>
    </location>
</feature>
<comment type="caution">
    <text evidence="2">The sequence shown here is derived from an EMBL/GenBank/DDBJ whole genome shotgun (WGS) entry which is preliminary data.</text>
</comment>
<keyword evidence="3" id="KW-1185">Reference proteome</keyword>
<dbReference type="InterPro" id="IPR051918">
    <property type="entry name" value="STPP_CPPED1"/>
</dbReference>